<feature type="non-terminal residue" evidence="1">
    <location>
        <position position="139"/>
    </location>
</feature>
<protein>
    <submittedName>
        <fullName evidence="1">Uncharacterized protein</fullName>
    </submittedName>
</protein>
<gene>
    <name evidence="1" type="ORF">KUCAC02_000401</name>
</gene>
<evidence type="ECO:0000313" key="1">
    <source>
        <dbReference type="EMBL" id="KAI4808337.1"/>
    </source>
</evidence>
<reference evidence="1" key="1">
    <citation type="submission" date="2022-05" db="EMBL/GenBank/DDBJ databases">
        <title>Chromosome-level genome of Chaenocephalus aceratus.</title>
        <authorList>
            <person name="Park H."/>
        </authorList>
    </citation>
    <scope>NUCLEOTIDE SEQUENCE</scope>
    <source>
        <strain evidence="1">KU_202001</strain>
    </source>
</reference>
<sequence length="139" mass="16023">MKWGWVFLGVFLSLGTLSWGEKGLEIPEYDGKDRVHDLSVRNYKSVMKKYDVMVIYYHKNVDGNRLATKQLQIEELALEVGLRQSMTVDGFVAQVGSQLLTGEKKCKHNKWKRWGGVQLCTVPATCDWIDADLKEVDWR</sequence>
<dbReference type="EMBL" id="CM043802">
    <property type="protein sequence ID" value="KAI4808337.1"/>
    <property type="molecule type" value="Genomic_DNA"/>
</dbReference>
<organism evidence="1 2">
    <name type="scientific">Chaenocephalus aceratus</name>
    <name type="common">Blackfin icefish</name>
    <name type="synonym">Chaenichthys aceratus</name>
    <dbReference type="NCBI Taxonomy" id="36190"/>
    <lineage>
        <taxon>Eukaryota</taxon>
        <taxon>Metazoa</taxon>
        <taxon>Chordata</taxon>
        <taxon>Craniata</taxon>
        <taxon>Vertebrata</taxon>
        <taxon>Euteleostomi</taxon>
        <taxon>Actinopterygii</taxon>
        <taxon>Neopterygii</taxon>
        <taxon>Teleostei</taxon>
        <taxon>Neoteleostei</taxon>
        <taxon>Acanthomorphata</taxon>
        <taxon>Eupercaria</taxon>
        <taxon>Perciformes</taxon>
        <taxon>Notothenioidei</taxon>
        <taxon>Channichthyidae</taxon>
        <taxon>Chaenocephalus</taxon>
    </lineage>
</organism>
<name>A0ACB9W6Y9_CHAAC</name>
<evidence type="ECO:0000313" key="2">
    <source>
        <dbReference type="Proteomes" id="UP001057452"/>
    </source>
</evidence>
<comment type="caution">
    <text evidence="1">The sequence shown here is derived from an EMBL/GenBank/DDBJ whole genome shotgun (WGS) entry which is preliminary data.</text>
</comment>
<accession>A0ACB9W6Y9</accession>
<dbReference type="Proteomes" id="UP001057452">
    <property type="component" value="Chromosome 18"/>
</dbReference>
<proteinExistence type="predicted"/>
<keyword evidence="2" id="KW-1185">Reference proteome</keyword>